<dbReference type="OrthoDB" id="10403655at2759"/>
<comment type="caution">
    <text evidence="1">The sequence shown here is derived from an EMBL/GenBank/DDBJ whole genome shotgun (WGS) entry which is preliminary data.</text>
</comment>
<dbReference type="Proteomes" id="UP000006174">
    <property type="component" value="Unassembled WGS sequence"/>
</dbReference>
<dbReference type="HOGENOM" id="CLU_1403387_0_0_1"/>
<keyword evidence="2" id="KW-1185">Reference proteome</keyword>
<protein>
    <submittedName>
        <fullName evidence="1">Uncharacterized protein</fullName>
    </submittedName>
</protein>
<accession>I2FTI8</accession>
<organism evidence="1 2">
    <name type="scientific">Ustilago hordei</name>
    <name type="common">Barley covered smut fungus</name>
    <dbReference type="NCBI Taxonomy" id="120017"/>
    <lineage>
        <taxon>Eukaryota</taxon>
        <taxon>Fungi</taxon>
        <taxon>Dikarya</taxon>
        <taxon>Basidiomycota</taxon>
        <taxon>Ustilaginomycotina</taxon>
        <taxon>Ustilaginomycetes</taxon>
        <taxon>Ustilaginales</taxon>
        <taxon>Ustilaginaceae</taxon>
        <taxon>Ustilago</taxon>
    </lineage>
</organism>
<dbReference type="EMBL" id="CAGI01000153">
    <property type="protein sequence ID" value="CCF50231.1"/>
    <property type="molecule type" value="Genomic_DNA"/>
</dbReference>
<sequence>MDAWKVQCQFTVTNYPALLQAYDTNQAVLANALAEKARNAVISFIGVQVGAGIVHVAPRLATRANQNARHCLIDIYLEKGRRYHVSRRRMIRAGQAVAVAFAVNYIGISNRGLDNVTPELAPVFQLPGLLSKLTVYATDGDIAQATQMMLDLAIKNLRAVGVSNPIIRRQQIHCPRATTDNVFIPQLTLCPTLM</sequence>
<evidence type="ECO:0000313" key="1">
    <source>
        <dbReference type="EMBL" id="CCF50231.1"/>
    </source>
</evidence>
<evidence type="ECO:0000313" key="2">
    <source>
        <dbReference type="Proteomes" id="UP000006174"/>
    </source>
</evidence>
<dbReference type="AlphaFoldDB" id="I2FTI8"/>
<reference evidence="1 2" key="1">
    <citation type="journal article" date="2012" name="Plant Cell">
        <title>Genome comparison of barley and maize smut fungi reveals targeted loss of RNA silencing components and species-specific presence of transposable elements.</title>
        <authorList>
            <person name="Laurie J.D."/>
            <person name="Ali S."/>
            <person name="Linning R."/>
            <person name="Mannhaupt G."/>
            <person name="Wong P."/>
            <person name="Gueldener U."/>
            <person name="Muensterkoetter M."/>
            <person name="Moore R."/>
            <person name="Kahmann R."/>
            <person name="Bakkeren G."/>
            <person name="Schirawski J."/>
        </authorList>
    </citation>
    <scope>NUCLEOTIDE SEQUENCE [LARGE SCALE GENOMIC DNA]</scope>
    <source>
        <strain evidence="2">Uh4875-4</strain>
    </source>
</reference>
<gene>
    <name evidence="1" type="ORF">UHOR_07796</name>
</gene>
<proteinExistence type="predicted"/>
<name>I2FTI8_USTHO</name>